<name>A0A9X4MR35_9BACT</name>
<organism evidence="2 3">
    <name type="scientific">Thiovibrio frasassiensis</name>
    <dbReference type="NCBI Taxonomy" id="2984131"/>
    <lineage>
        <taxon>Bacteria</taxon>
        <taxon>Pseudomonadati</taxon>
        <taxon>Thermodesulfobacteriota</taxon>
        <taxon>Desulfobulbia</taxon>
        <taxon>Desulfobulbales</taxon>
        <taxon>Thiovibrionaceae</taxon>
        <taxon>Thiovibrio</taxon>
    </lineage>
</organism>
<evidence type="ECO:0000313" key="2">
    <source>
        <dbReference type="EMBL" id="MDG4477107.1"/>
    </source>
</evidence>
<dbReference type="InterPro" id="IPR024685">
    <property type="entry name" value="Adenylate_cyclase_1_N"/>
</dbReference>
<dbReference type="EC" id="4.6.1.1" evidence="2"/>
<dbReference type="RefSeq" id="WP_307634099.1">
    <property type="nucleotide sequence ID" value="NZ_JAPHEH010000002.1"/>
</dbReference>
<dbReference type="GO" id="GO:0004016">
    <property type="term" value="F:adenylate cyclase activity"/>
    <property type="evidence" value="ECO:0007669"/>
    <property type="project" value="UniProtKB-EC"/>
</dbReference>
<dbReference type="Proteomes" id="UP001154240">
    <property type="component" value="Unassembled WGS sequence"/>
</dbReference>
<reference evidence="2" key="2">
    <citation type="submission" date="2022-10" db="EMBL/GenBank/DDBJ databases">
        <authorList>
            <person name="Aronson H.S."/>
        </authorList>
    </citation>
    <scope>NUCLEOTIDE SEQUENCE</scope>
    <source>
        <strain evidence="2">RS19-109</strain>
    </source>
</reference>
<dbReference type="PANTHER" id="PTHR38760:SF1">
    <property type="entry name" value="ADENYLATE CYCLASE"/>
    <property type="match status" value="1"/>
</dbReference>
<dbReference type="InterPro" id="IPR000274">
    <property type="entry name" value="Adenylate_cyclase_1"/>
</dbReference>
<dbReference type="AlphaFoldDB" id="A0A9X4MR35"/>
<dbReference type="Pfam" id="PF12633">
    <property type="entry name" value="Adenyl_cycl_N"/>
    <property type="match status" value="1"/>
</dbReference>
<gene>
    <name evidence="2" type="ORF">OLX77_13175</name>
</gene>
<keyword evidence="3" id="KW-1185">Reference proteome</keyword>
<keyword evidence="2" id="KW-0456">Lyase</keyword>
<comment type="caution">
    <text evidence="2">The sequence shown here is derived from an EMBL/GenBank/DDBJ whole genome shotgun (WGS) entry which is preliminary data.</text>
</comment>
<dbReference type="GO" id="GO:0006171">
    <property type="term" value="P:cAMP biosynthetic process"/>
    <property type="evidence" value="ECO:0007669"/>
    <property type="project" value="InterPro"/>
</dbReference>
<dbReference type="Pfam" id="PF01295">
    <property type="entry name" value="Adenylate_cycl"/>
    <property type="match status" value="1"/>
</dbReference>
<feature type="domain" description="Adenylate cyclase class-I N-terminal" evidence="1">
    <location>
        <begin position="15"/>
        <end position="215"/>
    </location>
</feature>
<dbReference type="EMBL" id="JAPHEH010000002">
    <property type="protein sequence ID" value="MDG4477107.1"/>
    <property type="molecule type" value="Genomic_DNA"/>
</dbReference>
<proteinExistence type="predicted"/>
<accession>A0A9X4MR35</accession>
<dbReference type="PANTHER" id="PTHR38760">
    <property type="entry name" value="ADENYLATE CYCLASE"/>
    <property type="match status" value="1"/>
</dbReference>
<protein>
    <submittedName>
        <fullName evidence="2">Class I adenylate cyclase</fullName>
        <ecNumber evidence="2">4.6.1.1</ecNumber>
    </submittedName>
</protein>
<evidence type="ECO:0000313" key="3">
    <source>
        <dbReference type="Proteomes" id="UP001154240"/>
    </source>
</evidence>
<reference evidence="2" key="1">
    <citation type="journal article" date="2022" name="bioRxiv">
        <title>Thiovibrio frasassiensisgen. nov., sp. nov., an autotrophic, elemental sulfur disproportionating bacterium isolated from sulfidic karst sediment, and proposal of Thiovibrionaceae fam. nov.</title>
        <authorList>
            <person name="Aronson H."/>
            <person name="Thomas C."/>
            <person name="Bhattacharyya M."/>
            <person name="Eckstein S."/>
            <person name="Jensen S."/>
            <person name="Barco R."/>
            <person name="Macalady J."/>
            <person name="Amend J."/>
        </authorList>
    </citation>
    <scope>NUCLEOTIDE SEQUENCE</scope>
    <source>
        <strain evidence="2">RS19-109</strain>
    </source>
</reference>
<sequence>METTPETGTNTFQQKITRYLKYNEERKAKALLFNPNQGNLLLKVLPYLLHSNYPDLPGFIDDATCPYGIHRFNPTEELPHELFRRYFPNSSAMRQDRPSPFHDKPCIHSLKTIGSIGTIAQSTISDCDYWVSIRKEEIGKTGLQLLEAKCKAIEEWAMKRGSEVHFFLVDIDQTKANNFESETDEESAGSAIKLLLKDELFRTHILVAGKMLLWWFIPPGLTEGEYLNFVHNLVSRNKIRANDFVDLGYLSDIPKSEIFGACLWQMNKALDSPFKSVIKFAYLELLLRGEATSLPLFSDRVKCLVTYPEKLAEAEQGVMDLAEIDPYILLARDIIALYSQEKGEKKRATLIQECLFLKTLEGFESQKNTKFGQTSHLKATMAMMQAWHLLPENFTHFLRFRDWKYKELIAFGAKVHDYLIETYKRLRWIFKSFGPDTGLTITERDISILGRKLFTFYEQKESKIDYIRSVSRDLMVQRHITIHITKYEGEFHYYAFQGQLDHETVKSNVDSVIKRENNLIRLILWLLVNGILSSKSQLHLTKNFLPIDLVDIQKLTELLIKTFPIIHFSRISPANLLKRETVLRALAIVNFEKEPVKGSKTLKSTMITENSYGEYFIQEYTTAIQLKNAIRTLLTQHYVSRWNNNLEIFIPPQEEQSYLRTLLER</sequence>
<evidence type="ECO:0000259" key="1">
    <source>
        <dbReference type="Pfam" id="PF12633"/>
    </source>
</evidence>